<dbReference type="GO" id="GO:0031012">
    <property type="term" value="C:extracellular matrix"/>
    <property type="evidence" value="ECO:0007669"/>
    <property type="project" value="InterPro"/>
</dbReference>
<reference evidence="9" key="1">
    <citation type="journal article" date="2020" name="Stud. Mycol.">
        <title>101 Dothideomycetes genomes: a test case for predicting lifestyles and emergence of pathogens.</title>
        <authorList>
            <person name="Haridas S."/>
            <person name="Albert R."/>
            <person name="Binder M."/>
            <person name="Bloem J."/>
            <person name="Labutti K."/>
            <person name="Salamov A."/>
            <person name="Andreopoulos B."/>
            <person name="Baker S."/>
            <person name="Barry K."/>
            <person name="Bills G."/>
            <person name="Bluhm B."/>
            <person name="Cannon C."/>
            <person name="Castanera R."/>
            <person name="Culley D."/>
            <person name="Daum C."/>
            <person name="Ezra D."/>
            <person name="Gonzalez J."/>
            <person name="Henrissat B."/>
            <person name="Kuo A."/>
            <person name="Liang C."/>
            <person name="Lipzen A."/>
            <person name="Lutzoni F."/>
            <person name="Magnuson J."/>
            <person name="Mondo S."/>
            <person name="Nolan M."/>
            <person name="Ohm R."/>
            <person name="Pangilinan J."/>
            <person name="Park H.-J."/>
            <person name="Ramirez L."/>
            <person name="Alfaro M."/>
            <person name="Sun H."/>
            <person name="Tritt A."/>
            <person name="Yoshinaga Y."/>
            <person name="Zwiers L.-H."/>
            <person name="Turgeon B."/>
            <person name="Goodwin S."/>
            <person name="Spatafora J."/>
            <person name="Crous P."/>
            <person name="Grigoriev I."/>
        </authorList>
    </citation>
    <scope>NUCLEOTIDE SEQUENCE</scope>
    <source>
        <strain evidence="9">CBS 122681</strain>
    </source>
</reference>
<evidence type="ECO:0000256" key="6">
    <source>
        <dbReference type="PIRSR" id="PIRSR621190-1"/>
    </source>
</evidence>
<feature type="binding site" evidence="7">
    <location>
        <position position="57"/>
    </location>
    <ligand>
        <name>Zn(2+)</name>
        <dbReference type="ChEBI" id="CHEBI:29105"/>
        <label>2</label>
        <note>catalytic</note>
    </ligand>
</feature>
<dbReference type="PRINTS" id="PR00138">
    <property type="entry name" value="MATRIXIN"/>
</dbReference>
<dbReference type="AlphaFoldDB" id="A0A6A6T0W0"/>
<comment type="cofactor">
    <cofactor evidence="7">
        <name>Zn(2+)</name>
        <dbReference type="ChEBI" id="CHEBI:29105"/>
    </cofactor>
    <text evidence="7">Binds 2 Zn(2+) ions per subunit.</text>
</comment>
<keyword evidence="4 7" id="KW-0862">Zinc</keyword>
<dbReference type="Pfam" id="PF00413">
    <property type="entry name" value="Peptidase_M10"/>
    <property type="match status" value="1"/>
</dbReference>
<keyword evidence="1" id="KW-0645">Protease</keyword>
<evidence type="ECO:0000313" key="9">
    <source>
        <dbReference type="EMBL" id="KAF2653342.1"/>
    </source>
</evidence>
<evidence type="ECO:0000259" key="8">
    <source>
        <dbReference type="Pfam" id="PF00413"/>
    </source>
</evidence>
<evidence type="ECO:0000256" key="2">
    <source>
        <dbReference type="ARBA" id="ARBA00022723"/>
    </source>
</evidence>
<dbReference type="GO" id="GO:0004222">
    <property type="term" value="F:metalloendopeptidase activity"/>
    <property type="evidence" value="ECO:0007669"/>
    <property type="project" value="InterPro"/>
</dbReference>
<accession>A0A6A6T0W0</accession>
<dbReference type="InterPro" id="IPR001818">
    <property type="entry name" value="Pept_M10_metallopeptidase"/>
</dbReference>
<dbReference type="PANTHER" id="PTHR10201">
    <property type="entry name" value="MATRIX METALLOPROTEINASE"/>
    <property type="match status" value="1"/>
</dbReference>
<keyword evidence="10" id="KW-1185">Reference proteome</keyword>
<feature type="binding site" evidence="7">
    <location>
        <position position="65"/>
    </location>
    <ligand>
        <name>Zn(2+)</name>
        <dbReference type="ChEBI" id="CHEBI:29105"/>
        <label>2</label>
        <note>catalytic</note>
    </ligand>
</feature>
<evidence type="ECO:0000256" key="5">
    <source>
        <dbReference type="ARBA" id="ARBA00023049"/>
    </source>
</evidence>
<feature type="binding site" evidence="7">
    <location>
        <position position="51"/>
    </location>
    <ligand>
        <name>Zn(2+)</name>
        <dbReference type="ChEBI" id="CHEBI:29105"/>
        <label>2</label>
        <note>catalytic</note>
    </ligand>
</feature>
<dbReference type="GO" id="GO:0006508">
    <property type="term" value="P:proteolysis"/>
    <property type="evidence" value="ECO:0007669"/>
    <property type="project" value="UniProtKB-KW"/>
</dbReference>
<dbReference type="GO" id="GO:0030574">
    <property type="term" value="P:collagen catabolic process"/>
    <property type="evidence" value="ECO:0007669"/>
    <property type="project" value="TreeGrafter"/>
</dbReference>
<gene>
    <name evidence="9" type="ORF">K491DRAFT_521502</name>
</gene>
<proteinExistence type="predicted"/>
<feature type="binding site" evidence="7">
    <location>
        <position position="31"/>
    </location>
    <ligand>
        <name>Ca(2+)</name>
        <dbReference type="ChEBI" id="CHEBI:29108"/>
        <label>1</label>
    </ligand>
</feature>
<sequence>MGSTDDAYAVTRMNSNGVTMLPGLINITFNDDWNWADDMTFSFTAMHEMGHALGLSHSTVENAVMWPYYRVGDYRPMHPDDQAAIHSLYGWKSPRWKRVDSSSGAKALVSVTSNSTTAALDGLYQIRSTGQVVFYNNSAGTWTSVDNNKDTVQIAGAGGNLYQRHADGSVYKYSGSSTNWQYIGAASDNVIDIIASGDQIYSRRKDGWIARWSGSGLTWATIENPKSSTQIAVTDSKTLWNLLTTGDLVRSTWPYGTGWTVVDQNPANVAIATGGDEFYKLQSDGTVVWLDSEANYWRSIEEDGAVSIYAVGSYLYSRHQDGSIWRYTGTPLVWEELDSSVVSVAVVGDRKGAVWELLNNGDVMQLVS</sequence>
<dbReference type="InterPro" id="IPR024079">
    <property type="entry name" value="MetalloPept_cat_dom_sf"/>
</dbReference>
<evidence type="ECO:0000256" key="1">
    <source>
        <dbReference type="ARBA" id="ARBA00022670"/>
    </source>
</evidence>
<feature type="binding site" evidence="7">
    <location>
        <position position="47"/>
    </location>
    <ligand>
        <name>Zn(2+)</name>
        <dbReference type="ChEBI" id="CHEBI:29105"/>
        <label>2</label>
        <note>catalytic</note>
    </ligand>
</feature>
<comment type="cofactor">
    <cofactor evidence="7">
        <name>Ca(2+)</name>
        <dbReference type="ChEBI" id="CHEBI:29108"/>
    </cofactor>
    <text evidence="7">Can bind about 5 Ca(2+) ions per subunit.</text>
</comment>
<dbReference type="Gene3D" id="3.40.390.10">
    <property type="entry name" value="Collagenase (Catalytic Domain)"/>
    <property type="match status" value="1"/>
</dbReference>
<dbReference type="GO" id="GO:0008270">
    <property type="term" value="F:zinc ion binding"/>
    <property type="evidence" value="ECO:0007669"/>
    <property type="project" value="InterPro"/>
</dbReference>
<keyword evidence="5" id="KW-0482">Metalloprotease</keyword>
<dbReference type="PANTHER" id="PTHR10201:SF323">
    <property type="entry name" value="MATRIX METALLOPROTEINASE-21"/>
    <property type="match status" value="1"/>
</dbReference>
<protein>
    <recommendedName>
        <fullName evidence="8">Peptidase M10 metallopeptidase domain-containing protein</fullName>
    </recommendedName>
</protein>
<keyword evidence="7" id="KW-0106">Calcium</keyword>
<evidence type="ECO:0000313" key="10">
    <source>
        <dbReference type="Proteomes" id="UP000799324"/>
    </source>
</evidence>
<dbReference type="EMBL" id="MU004383">
    <property type="protein sequence ID" value="KAF2653342.1"/>
    <property type="molecule type" value="Genomic_DNA"/>
</dbReference>
<dbReference type="GO" id="GO:0030198">
    <property type="term" value="P:extracellular matrix organization"/>
    <property type="evidence" value="ECO:0007669"/>
    <property type="project" value="TreeGrafter"/>
</dbReference>
<evidence type="ECO:0000256" key="7">
    <source>
        <dbReference type="PIRSR" id="PIRSR621190-2"/>
    </source>
</evidence>
<organism evidence="9 10">
    <name type="scientific">Lophiostoma macrostomum CBS 122681</name>
    <dbReference type="NCBI Taxonomy" id="1314788"/>
    <lineage>
        <taxon>Eukaryota</taxon>
        <taxon>Fungi</taxon>
        <taxon>Dikarya</taxon>
        <taxon>Ascomycota</taxon>
        <taxon>Pezizomycotina</taxon>
        <taxon>Dothideomycetes</taxon>
        <taxon>Pleosporomycetidae</taxon>
        <taxon>Pleosporales</taxon>
        <taxon>Lophiostomataceae</taxon>
        <taxon>Lophiostoma</taxon>
    </lineage>
</organism>
<dbReference type="SUPFAM" id="SSF55486">
    <property type="entry name" value="Metalloproteases ('zincins'), catalytic domain"/>
    <property type="match status" value="1"/>
</dbReference>
<keyword evidence="3" id="KW-0378">Hydrolase</keyword>
<name>A0A6A6T0W0_9PLEO</name>
<feature type="active site" evidence="6">
    <location>
        <position position="48"/>
    </location>
</feature>
<keyword evidence="2 7" id="KW-0479">Metal-binding</keyword>
<feature type="domain" description="Peptidase M10 metallopeptidase" evidence="8">
    <location>
        <begin position="27"/>
        <end position="90"/>
    </location>
</feature>
<dbReference type="InterPro" id="IPR021190">
    <property type="entry name" value="Pept_M10A"/>
</dbReference>
<evidence type="ECO:0000256" key="4">
    <source>
        <dbReference type="ARBA" id="ARBA00022833"/>
    </source>
</evidence>
<dbReference type="Proteomes" id="UP000799324">
    <property type="component" value="Unassembled WGS sequence"/>
</dbReference>
<evidence type="ECO:0000256" key="3">
    <source>
        <dbReference type="ARBA" id="ARBA00022801"/>
    </source>
</evidence>
<dbReference type="OrthoDB" id="65569at2759"/>